<evidence type="ECO:0000256" key="1">
    <source>
        <dbReference type="ARBA" id="ARBA00022553"/>
    </source>
</evidence>
<dbReference type="PANTHER" id="PTHR32183:SF6">
    <property type="entry name" value="CYSTEINE SULFINATE DESULFINASE_CYSTEINE DESULFURASE AND RELATED ENZYMES"/>
    <property type="match status" value="1"/>
</dbReference>
<dbReference type="Proteomes" id="UP001149165">
    <property type="component" value="Unassembled WGS sequence"/>
</dbReference>
<evidence type="ECO:0000256" key="3">
    <source>
        <dbReference type="ARBA" id="ARBA00022679"/>
    </source>
</evidence>
<feature type="region of interest" description="Disordered" evidence="5">
    <location>
        <begin position="235"/>
        <end position="254"/>
    </location>
</feature>
<dbReference type="PROSITE" id="PS51585">
    <property type="entry name" value="SAM_MT_TPMT"/>
    <property type="match status" value="1"/>
</dbReference>
<dbReference type="Pfam" id="PF05724">
    <property type="entry name" value="TPMT"/>
    <property type="match status" value="1"/>
</dbReference>
<keyword evidence="4" id="KW-0949">S-adenosyl-L-methionine</keyword>
<reference evidence="6" key="1">
    <citation type="submission" date="2022-11" db="EMBL/GenBank/DDBJ databases">
        <authorList>
            <person name="Petersen C."/>
        </authorList>
    </citation>
    <scope>NUCLEOTIDE SEQUENCE</scope>
    <source>
        <strain evidence="6">IBT 30069</strain>
    </source>
</reference>
<dbReference type="PANTHER" id="PTHR32183">
    <property type="match status" value="1"/>
</dbReference>
<evidence type="ECO:0000256" key="4">
    <source>
        <dbReference type="ARBA" id="ARBA00022691"/>
    </source>
</evidence>
<dbReference type="GO" id="GO:0008757">
    <property type="term" value="F:S-adenosylmethionine-dependent methyltransferase activity"/>
    <property type="evidence" value="ECO:0007669"/>
    <property type="project" value="InterPro"/>
</dbReference>
<reference evidence="6" key="2">
    <citation type="journal article" date="2023" name="IMA Fungus">
        <title>Comparative genomic study of the Penicillium genus elucidates a diverse pangenome and 15 lateral gene transfer events.</title>
        <authorList>
            <person name="Petersen C."/>
            <person name="Sorensen T."/>
            <person name="Nielsen M.R."/>
            <person name="Sondergaard T.E."/>
            <person name="Sorensen J.L."/>
            <person name="Fitzpatrick D.A."/>
            <person name="Frisvad J.C."/>
            <person name="Nielsen K.L."/>
        </authorList>
    </citation>
    <scope>NUCLEOTIDE SEQUENCE</scope>
    <source>
        <strain evidence="6">IBT 30069</strain>
    </source>
</reference>
<dbReference type="GO" id="GO:0032259">
    <property type="term" value="P:methylation"/>
    <property type="evidence" value="ECO:0007669"/>
    <property type="project" value="UniProtKB-KW"/>
</dbReference>
<protein>
    <recommendedName>
        <fullName evidence="8">S-adenosyl-L-methionine-dependent methyltransferase</fullName>
    </recommendedName>
</protein>
<keyword evidence="2" id="KW-0489">Methyltransferase</keyword>
<evidence type="ECO:0000256" key="2">
    <source>
        <dbReference type="ARBA" id="ARBA00022603"/>
    </source>
</evidence>
<keyword evidence="1" id="KW-0597">Phosphoprotein</keyword>
<evidence type="ECO:0000313" key="6">
    <source>
        <dbReference type="EMBL" id="KAJ5108943.1"/>
    </source>
</evidence>
<gene>
    <name evidence="6" type="ORF">N7456_005618</name>
</gene>
<keyword evidence="7" id="KW-1185">Reference proteome</keyword>
<dbReference type="EMBL" id="JAPQKH010000003">
    <property type="protein sequence ID" value="KAJ5108943.1"/>
    <property type="molecule type" value="Genomic_DNA"/>
</dbReference>
<dbReference type="InterPro" id="IPR029063">
    <property type="entry name" value="SAM-dependent_MTases_sf"/>
</dbReference>
<dbReference type="CDD" id="cd02440">
    <property type="entry name" value="AdoMet_MTases"/>
    <property type="match status" value="1"/>
</dbReference>
<evidence type="ECO:0008006" key="8">
    <source>
        <dbReference type="Google" id="ProtNLM"/>
    </source>
</evidence>
<dbReference type="OrthoDB" id="276151at2759"/>
<comment type="caution">
    <text evidence="6">The sequence shown here is derived from an EMBL/GenBank/DDBJ whole genome shotgun (WGS) entry which is preliminary data.</text>
</comment>
<sequence>MAQESSQETSRGGRLLNTFADRPVQDHGSGWSNLWDAGESNLWDRGKASPALVDLVEGAGELFDPFTIQGTKKNVLVPGCGRGYDVVMLALHGFNAYGLEISDTAVKAAEAYAASQMSHPSAYHFGNEQSRSSSPGTVTFLKGDFFSPTWDFKGEPNGIRKFDMAYDYTFLCAIDPSQRRNWAKSMGQIIKPGGLLICLEFPLYKDPKLPGPPWGLNGVHWNLLVEGKDGEIRGENIGDDGKEMNSSQTDDGDFRRISYMKPTRSYEQGRGTDMLSMYIRK</sequence>
<dbReference type="Gene3D" id="3.40.50.150">
    <property type="entry name" value="Vaccinia Virus protein VP39"/>
    <property type="match status" value="1"/>
</dbReference>
<dbReference type="AlphaFoldDB" id="A0A9W9KKP4"/>
<accession>A0A9W9KKP4</accession>
<proteinExistence type="predicted"/>
<organism evidence="6 7">
    <name type="scientific">Penicillium angulare</name>
    <dbReference type="NCBI Taxonomy" id="116970"/>
    <lineage>
        <taxon>Eukaryota</taxon>
        <taxon>Fungi</taxon>
        <taxon>Dikarya</taxon>
        <taxon>Ascomycota</taxon>
        <taxon>Pezizomycotina</taxon>
        <taxon>Eurotiomycetes</taxon>
        <taxon>Eurotiomycetidae</taxon>
        <taxon>Eurotiales</taxon>
        <taxon>Aspergillaceae</taxon>
        <taxon>Penicillium</taxon>
    </lineage>
</organism>
<dbReference type="SUPFAM" id="SSF53335">
    <property type="entry name" value="S-adenosyl-L-methionine-dependent methyltransferases"/>
    <property type="match status" value="1"/>
</dbReference>
<dbReference type="InterPro" id="IPR008854">
    <property type="entry name" value="TPMT"/>
</dbReference>
<keyword evidence="3" id="KW-0808">Transferase</keyword>
<evidence type="ECO:0000256" key="5">
    <source>
        <dbReference type="SAM" id="MobiDB-lite"/>
    </source>
</evidence>
<name>A0A9W9KKP4_9EURO</name>
<evidence type="ECO:0000313" key="7">
    <source>
        <dbReference type="Proteomes" id="UP001149165"/>
    </source>
</evidence>